<sequence length="224" mass="25203">MTEAWDRLRSIMGEPVYTPAQVPWELAPAGLGVQLPSDYRAFVDLYGAVNLNGEWGVRSPTERSQVAGSPGGMAGWRFETDTAFREQVEGEDEFWNQERTPVFPDPGGLLPWGMNSNHNYCCWLTTSPDPEQWPVAVFCDFDGVDDGELDCFDGGFAEFVVTVLTGGYAHEDELLVRPDPEEWGPQPARPLWTPAYDWTGKDWGAEWGITWYQPTGSTEMPWTR</sequence>
<accession>A0A6N7KZZ8</accession>
<dbReference type="InterPro" id="IPR037883">
    <property type="entry name" value="Knr4/Smi1-like_sf"/>
</dbReference>
<comment type="caution">
    <text evidence="2">The sequence shown here is derived from an EMBL/GenBank/DDBJ whole genome shotgun (WGS) entry which is preliminary data.</text>
</comment>
<dbReference type="RefSeq" id="WP_153466730.1">
    <property type="nucleotide sequence ID" value="NZ_WBOF01000002.1"/>
</dbReference>
<dbReference type="EMBL" id="WBOF01000002">
    <property type="protein sequence ID" value="MQS15967.1"/>
    <property type="molecule type" value="Genomic_DNA"/>
</dbReference>
<dbReference type="OrthoDB" id="5572373at2"/>
<protein>
    <recommendedName>
        <fullName evidence="1">Knr4/Smi1-like domain-containing protein</fullName>
    </recommendedName>
</protein>
<dbReference type="AlphaFoldDB" id="A0A6N7KZZ8"/>
<dbReference type="SUPFAM" id="SSF160631">
    <property type="entry name" value="SMI1/KNR4-like"/>
    <property type="match status" value="1"/>
</dbReference>
<evidence type="ECO:0000313" key="3">
    <source>
        <dbReference type="Proteomes" id="UP000450000"/>
    </source>
</evidence>
<dbReference type="Proteomes" id="UP000450000">
    <property type="component" value="Unassembled WGS sequence"/>
</dbReference>
<dbReference type="InterPro" id="IPR018958">
    <property type="entry name" value="Knr4/Smi1-like_dom"/>
</dbReference>
<evidence type="ECO:0000259" key="1">
    <source>
        <dbReference type="Pfam" id="PF09346"/>
    </source>
</evidence>
<dbReference type="Pfam" id="PF09346">
    <property type="entry name" value="SMI1_KNR4"/>
    <property type="match status" value="1"/>
</dbReference>
<evidence type="ECO:0000313" key="2">
    <source>
        <dbReference type="EMBL" id="MQS15967.1"/>
    </source>
</evidence>
<proteinExistence type="predicted"/>
<feature type="domain" description="Knr4/Smi1-like" evidence="1">
    <location>
        <begin position="31"/>
        <end position="150"/>
    </location>
</feature>
<dbReference type="Gene3D" id="3.40.1580.10">
    <property type="entry name" value="SMI1/KNR4-like"/>
    <property type="match status" value="1"/>
</dbReference>
<name>A0A6N7KZZ8_9ACTN</name>
<keyword evidence="3" id="KW-1185">Reference proteome</keyword>
<gene>
    <name evidence="2" type="ORF">F7Q99_27870</name>
</gene>
<organism evidence="2 3">
    <name type="scientific">Streptomyces kaniharaensis</name>
    <dbReference type="NCBI Taxonomy" id="212423"/>
    <lineage>
        <taxon>Bacteria</taxon>
        <taxon>Bacillati</taxon>
        <taxon>Actinomycetota</taxon>
        <taxon>Actinomycetes</taxon>
        <taxon>Kitasatosporales</taxon>
        <taxon>Streptomycetaceae</taxon>
        <taxon>Streptomyces</taxon>
    </lineage>
</organism>
<reference evidence="2 3" key="1">
    <citation type="submission" date="2019-09" db="EMBL/GenBank/DDBJ databases">
        <title>Genome Sequences of Streptomyces kaniharaensis ATCC 21070.</title>
        <authorList>
            <person name="Zhu W."/>
            <person name="De Crecy-Lagard V."/>
            <person name="Richards N.G."/>
        </authorList>
    </citation>
    <scope>NUCLEOTIDE SEQUENCE [LARGE SCALE GENOMIC DNA]</scope>
    <source>
        <strain evidence="2 3">SF-557</strain>
    </source>
</reference>